<dbReference type="EMBL" id="CADCUV010000021">
    <property type="protein sequence ID" value="CAA9387708.1"/>
    <property type="molecule type" value="Genomic_DNA"/>
</dbReference>
<reference evidence="2" key="1">
    <citation type="submission" date="2020-02" db="EMBL/GenBank/DDBJ databases">
        <authorList>
            <person name="Meier V. D."/>
        </authorList>
    </citation>
    <scope>NUCLEOTIDE SEQUENCE</scope>
    <source>
        <strain evidence="2">AVDCRST_MAG22</strain>
    </source>
</reference>
<organism evidence="2">
    <name type="scientific">uncultured Rubrobacteraceae bacterium</name>
    <dbReference type="NCBI Taxonomy" id="349277"/>
    <lineage>
        <taxon>Bacteria</taxon>
        <taxon>Bacillati</taxon>
        <taxon>Actinomycetota</taxon>
        <taxon>Rubrobacteria</taxon>
        <taxon>Rubrobacterales</taxon>
        <taxon>Rubrobacteraceae</taxon>
        <taxon>environmental samples</taxon>
    </lineage>
</organism>
<feature type="transmembrane region" description="Helical" evidence="1">
    <location>
        <begin position="33"/>
        <end position="50"/>
    </location>
</feature>
<evidence type="ECO:0000313" key="2">
    <source>
        <dbReference type="EMBL" id="CAA9387708.1"/>
    </source>
</evidence>
<keyword evidence="1" id="KW-0472">Membrane</keyword>
<proteinExistence type="predicted"/>
<keyword evidence="1" id="KW-1133">Transmembrane helix</keyword>
<accession>A0A6J4NL27</accession>
<sequence>MSRGMFKLGVALVLVVEVVGLLLLTLVVEDFPAWVIIPLVPLTVGIALVVRRELESPAHRLRRLSPEAIVGFRPRRQAESPETLSRSIVERADEIRRSLTELPTDETRIEMCALGYRACANDMITLTHLVNEALPNAPLVERIKLRRARKRAIDALAEAREALPPEALRASRQEQQ</sequence>
<keyword evidence="1" id="KW-0812">Transmembrane</keyword>
<evidence type="ECO:0000256" key="1">
    <source>
        <dbReference type="SAM" id="Phobius"/>
    </source>
</evidence>
<protein>
    <submittedName>
        <fullName evidence="2">Uncharacterized protein</fullName>
    </submittedName>
</protein>
<name>A0A6J4NL27_9ACTN</name>
<gene>
    <name evidence="2" type="ORF">AVDCRST_MAG22-372</name>
</gene>
<dbReference type="AlphaFoldDB" id="A0A6J4NL27"/>
<feature type="transmembrane region" description="Helical" evidence="1">
    <location>
        <begin position="7"/>
        <end position="27"/>
    </location>
</feature>